<evidence type="ECO:0000256" key="1">
    <source>
        <dbReference type="ARBA" id="ARBA00004953"/>
    </source>
</evidence>
<organism evidence="8 9">
    <name type="scientific">Halodesulfurarchaeum formicicum</name>
    <dbReference type="NCBI Taxonomy" id="1873524"/>
    <lineage>
        <taxon>Archaea</taxon>
        <taxon>Methanobacteriati</taxon>
        <taxon>Methanobacteriota</taxon>
        <taxon>Stenosarchaea group</taxon>
        <taxon>Halobacteria</taxon>
        <taxon>Halobacteriales</taxon>
        <taxon>Halobacteriaceae</taxon>
        <taxon>Halodesulfurarchaeum</taxon>
    </lineage>
</organism>
<gene>
    <name evidence="8" type="primary">cbiT</name>
    <name evidence="8" type="ORF">HSR6_1909</name>
</gene>
<keyword evidence="2" id="KW-0169">Cobalamin biosynthesis</keyword>
<dbReference type="InterPro" id="IPR050714">
    <property type="entry name" value="Cobalamin_biosynth_MTase"/>
</dbReference>
<dbReference type="InterPro" id="IPR020598">
    <property type="entry name" value="rRNA_Ade_methylase_Trfase_N"/>
</dbReference>
<dbReference type="InterPro" id="IPR001737">
    <property type="entry name" value="KsgA/Erm"/>
</dbReference>
<dbReference type="CDD" id="cd02440">
    <property type="entry name" value="AdoMet_MTases"/>
    <property type="match status" value="1"/>
</dbReference>
<protein>
    <submittedName>
        <fullName evidence="8">Cobalt-precorrin-6B (C15)-methyltransferase</fullName>
        <ecNumber evidence="8">2.1.1.196</ecNumber>
    </submittedName>
</protein>
<dbReference type="SMART" id="SM00650">
    <property type="entry name" value="rADc"/>
    <property type="match status" value="1"/>
</dbReference>
<evidence type="ECO:0000256" key="6">
    <source>
        <dbReference type="ARBA" id="ARBA00022884"/>
    </source>
</evidence>
<evidence type="ECO:0000256" key="2">
    <source>
        <dbReference type="ARBA" id="ARBA00022573"/>
    </source>
</evidence>
<dbReference type="InterPro" id="IPR014008">
    <property type="entry name" value="Cbl_synth_MTase_CbiT"/>
</dbReference>
<evidence type="ECO:0000313" key="9">
    <source>
        <dbReference type="Proteomes" id="UP000186165"/>
    </source>
</evidence>
<sequence>MVTTMGRISLPESTAPGPTKPAVRALVLWKLDLEPDDHVVDVGAGTGAVTLEAAQVADRVTAIERDPDRVAAIRTNREASTVEGTVSVTQAVAPEGLPDAADAVFVGGTRNLDGVLDWIEQVAPRTVVLNAARLETAVRAITEFRARDFDPEIRRIAIGTGQELAGETAIEPQRPVYMIAGTPGGGA</sequence>
<dbReference type="GO" id="GO:0000179">
    <property type="term" value="F:rRNA (adenine-N6,N6-)-dimethyltransferase activity"/>
    <property type="evidence" value="ECO:0007669"/>
    <property type="project" value="InterPro"/>
</dbReference>
<accession>A0A1J1AEJ5</accession>
<dbReference type="AlphaFoldDB" id="A0A1J1AEJ5"/>
<proteinExistence type="predicted"/>
<feature type="domain" description="Ribosomal RNA adenine methylase transferase N-terminal" evidence="7">
    <location>
        <begin position="23"/>
        <end position="157"/>
    </location>
</feature>
<keyword evidence="3 8" id="KW-0489">Methyltransferase</keyword>
<keyword evidence="9" id="KW-1185">Reference proteome</keyword>
<name>A0A1J1AEJ5_9EURY</name>
<comment type="pathway">
    <text evidence="1">Cofactor biosynthesis; adenosylcobalamin biosynthesis.</text>
</comment>
<evidence type="ECO:0000256" key="5">
    <source>
        <dbReference type="ARBA" id="ARBA00022691"/>
    </source>
</evidence>
<evidence type="ECO:0000259" key="7">
    <source>
        <dbReference type="SMART" id="SM00650"/>
    </source>
</evidence>
<keyword evidence="6" id="KW-0694">RNA-binding</keyword>
<reference evidence="9" key="1">
    <citation type="submission" date="2016-08" db="EMBL/GenBank/DDBJ databases">
        <title>Discovery of first anaerobic lithoheterotrophic haloarchae widely represented in hypersaline habitats.</title>
        <authorList>
            <person name="Sorokin D.Y."/>
            <person name="Kublanov I.V."/>
            <person name="Roman P."/>
            <person name="Sinninghe Damste J.S."/>
            <person name="Golyshin P.N."/>
            <person name="Rojo D."/>
            <person name="Ciordia S."/>
            <person name="Mena Md.C."/>
            <person name="Ferrer M."/>
            <person name="Smedile F."/>
            <person name="Messina E."/>
            <person name="La Cono V."/>
            <person name="Yakimov M.M."/>
        </authorList>
    </citation>
    <scope>NUCLEOTIDE SEQUENCE [LARGE SCALE GENOMIC DNA]</scope>
    <source>
        <strain evidence="9">HSR6</strain>
    </source>
</reference>
<dbReference type="EC" id="2.1.1.196" evidence="8"/>
<dbReference type="InterPro" id="IPR029063">
    <property type="entry name" value="SAM-dependent_MTases_sf"/>
</dbReference>
<dbReference type="PANTHER" id="PTHR43182">
    <property type="entry name" value="COBALT-PRECORRIN-6B C(15)-METHYLTRANSFERASE (DECARBOXYLATING)"/>
    <property type="match status" value="1"/>
</dbReference>
<dbReference type="Proteomes" id="UP000186165">
    <property type="component" value="Chromosome"/>
</dbReference>
<dbReference type="PROSITE" id="PS01131">
    <property type="entry name" value="RRNA_A_DIMETH"/>
    <property type="match status" value="1"/>
</dbReference>
<evidence type="ECO:0000313" key="8">
    <source>
        <dbReference type="EMBL" id="APE96341.1"/>
    </source>
</evidence>
<keyword evidence="5" id="KW-0949">S-adenosyl-L-methionine</keyword>
<dbReference type="PANTHER" id="PTHR43182:SF1">
    <property type="entry name" value="COBALT-PRECORRIN-7 C(5)-METHYLTRANSFERASE"/>
    <property type="match status" value="1"/>
</dbReference>
<dbReference type="NCBIfam" id="TIGR02469">
    <property type="entry name" value="CbiT"/>
    <property type="match status" value="1"/>
</dbReference>
<evidence type="ECO:0000256" key="4">
    <source>
        <dbReference type="ARBA" id="ARBA00022679"/>
    </source>
</evidence>
<dbReference type="EMBL" id="CP016804">
    <property type="protein sequence ID" value="APE96341.1"/>
    <property type="molecule type" value="Genomic_DNA"/>
</dbReference>
<dbReference type="GO" id="GO:0003723">
    <property type="term" value="F:RNA binding"/>
    <property type="evidence" value="ECO:0007669"/>
    <property type="project" value="UniProtKB-KW"/>
</dbReference>
<evidence type="ECO:0000256" key="3">
    <source>
        <dbReference type="ARBA" id="ARBA00022603"/>
    </source>
</evidence>
<keyword evidence="4 8" id="KW-0808">Transferase</keyword>
<dbReference type="SUPFAM" id="SSF53335">
    <property type="entry name" value="S-adenosyl-L-methionine-dependent methyltransferases"/>
    <property type="match status" value="1"/>
</dbReference>
<dbReference type="Pfam" id="PF00398">
    <property type="entry name" value="RrnaAD"/>
    <property type="match status" value="1"/>
</dbReference>
<dbReference type="KEGG" id="hhsr:HSR6_1909"/>
<dbReference type="Gene3D" id="3.40.50.150">
    <property type="entry name" value="Vaccinia Virus protein VP39"/>
    <property type="match status" value="1"/>
</dbReference>
<dbReference type="GO" id="GO:0009236">
    <property type="term" value="P:cobalamin biosynthetic process"/>
    <property type="evidence" value="ECO:0007669"/>
    <property type="project" value="UniProtKB-KW"/>
</dbReference>
<dbReference type="GO" id="GO:0008276">
    <property type="term" value="F:protein methyltransferase activity"/>
    <property type="evidence" value="ECO:0007669"/>
    <property type="project" value="InterPro"/>
</dbReference>
<dbReference type="InterPro" id="IPR020596">
    <property type="entry name" value="rRNA_Ade_Mease_Trfase_CS"/>
</dbReference>